<evidence type="ECO:0008006" key="3">
    <source>
        <dbReference type="Google" id="ProtNLM"/>
    </source>
</evidence>
<sequence>MVATPPAEGETLREIAARYGRSHATIANVWSQHPDWPAHTGKRGRAYVYDPAEVDKVVEEHFARPLPFEPRRLYTARQIAELAGITAGTIRADVSKGRWPAPDDTDGPANRWRGATVTAALAGRQVYKRQGS</sequence>
<dbReference type="EMBL" id="BMUW01000004">
    <property type="protein sequence ID" value="GGZ51690.1"/>
    <property type="molecule type" value="Genomic_DNA"/>
</dbReference>
<name>A0ABQ3BNB4_9ACTN</name>
<comment type="caution">
    <text evidence="1">The sequence shown here is derived from an EMBL/GenBank/DDBJ whole genome shotgun (WGS) entry which is preliminary data.</text>
</comment>
<evidence type="ECO:0000313" key="2">
    <source>
        <dbReference type="Proteomes" id="UP000624183"/>
    </source>
</evidence>
<protein>
    <recommendedName>
        <fullName evidence="3">HTH merR-type domain-containing protein</fullName>
    </recommendedName>
</protein>
<gene>
    <name evidence="1" type="ORF">GCM10010328_27950</name>
</gene>
<proteinExistence type="predicted"/>
<evidence type="ECO:0000313" key="1">
    <source>
        <dbReference type="EMBL" id="GGZ51690.1"/>
    </source>
</evidence>
<organism evidence="1 2">
    <name type="scientific">Streptomyces rubiginosohelvolus</name>
    <dbReference type="NCBI Taxonomy" id="67362"/>
    <lineage>
        <taxon>Bacteria</taxon>
        <taxon>Bacillati</taxon>
        <taxon>Actinomycetota</taxon>
        <taxon>Actinomycetes</taxon>
        <taxon>Kitasatosporales</taxon>
        <taxon>Streptomycetaceae</taxon>
        <taxon>Streptomyces</taxon>
    </lineage>
</organism>
<accession>A0ABQ3BNB4</accession>
<reference evidence="2" key="1">
    <citation type="journal article" date="2019" name="Int. J. Syst. Evol. Microbiol.">
        <title>The Global Catalogue of Microorganisms (GCM) 10K type strain sequencing project: providing services to taxonomists for standard genome sequencing and annotation.</title>
        <authorList>
            <consortium name="The Broad Institute Genomics Platform"/>
            <consortium name="The Broad Institute Genome Sequencing Center for Infectious Disease"/>
            <person name="Wu L."/>
            <person name="Ma J."/>
        </authorList>
    </citation>
    <scope>NUCLEOTIDE SEQUENCE [LARGE SCALE GENOMIC DNA]</scope>
    <source>
        <strain evidence="2">JCM 4602</strain>
    </source>
</reference>
<keyword evidence="2" id="KW-1185">Reference proteome</keyword>
<dbReference type="Proteomes" id="UP000624183">
    <property type="component" value="Unassembled WGS sequence"/>
</dbReference>